<evidence type="ECO:0000313" key="18">
    <source>
        <dbReference type="Proteomes" id="UP000789396"/>
    </source>
</evidence>
<dbReference type="InterPro" id="IPR023754">
    <property type="entry name" value="HemeA_Synthase_type2"/>
</dbReference>
<evidence type="ECO:0000256" key="10">
    <source>
        <dbReference type="ARBA" id="ARBA00023133"/>
    </source>
</evidence>
<dbReference type="Pfam" id="PF02628">
    <property type="entry name" value="COX15-CtaA"/>
    <property type="match status" value="1"/>
</dbReference>
<evidence type="ECO:0000256" key="14">
    <source>
        <dbReference type="RuleBase" id="RU362040"/>
    </source>
</evidence>
<evidence type="ECO:0000256" key="2">
    <source>
        <dbReference type="ARBA" id="ARBA00004141"/>
    </source>
</evidence>
<name>A0A9N9GA12_9GLOM</name>
<dbReference type="NCBIfam" id="TIGR00040">
    <property type="entry name" value="yfcE"/>
    <property type="match status" value="1"/>
</dbReference>
<comment type="catalytic activity">
    <reaction evidence="13">
        <text>Fe(II)-heme o + 2 A + H2O = Fe(II)-heme a + 2 AH2</text>
        <dbReference type="Rhea" id="RHEA:63388"/>
        <dbReference type="ChEBI" id="CHEBI:13193"/>
        <dbReference type="ChEBI" id="CHEBI:15377"/>
        <dbReference type="ChEBI" id="CHEBI:17499"/>
        <dbReference type="ChEBI" id="CHEBI:60530"/>
        <dbReference type="ChEBI" id="CHEBI:61715"/>
        <dbReference type="EC" id="1.17.99.9"/>
    </reaction>
    <physiologicalReaction direction="left-to-right" evidence="13">
        <dbReference type="Rhea" id="RHEA:63389"/>
    </physiologicalReaction>
</comment>
<keyword evidence="9" id="KW-0408">Iron</keyword>
<feature type="domain" description="Calcineurin-like phosphoesterase" evidence="16">
    <location>
        <begin position="214"/>
        <end position="327"/>
    </location>
</feature>
<keyword evidence="5 15" id="KW-0812">Transmembrane</keyword>
<organism evidence="17 18">
    <name type="scientific">Racocetra fulgida</name>
    <dbReference type="NCBI Taxonomy" id="60492"/>
    <lineage>
        <taxon>Eukaryota</taxon>
        <taxon>Fungi</taxon>
        <taxon>Fungi incertae sedis</taxon>
        <taxon>Mucoromycota</taxon>
        <taxon>Glomeromycotina</taxon>
        <taxon>Glomeromycetes</taxon>
        <taxon>Diversisporales</taxon>
        <taxon>Gigasporaceae</taxon>
        <taxon>Racocetra</taxon>
    </lineage>
</organism>
<evidence type="ECO:0000256" key="12">
    <source>
        <dbReference type="ARBA" id="ARBA00044501"/>
    </source>
</evidence>
<proteinExistence type="inferred from homology"/>
<dbReference type="Proteomes" id="UP000789396">
    <property type="component" value="Unassembled WGS sequence"/>
</dbReference>
<evidence type="ECO:0000256" key="8">
    <source>
        <dbReference type="ARBA" id="ARBA00023002"/>
    </source>
</evidence>
<dbReference type="InterPro" id="IPR000979">
    <property type="entry name" value="Phosphodiesterase_MJ0936/Vps29"/>
</dbReference>
<dbReference type="InterPro" id="IPR029052">
    <property type="entry name" value="Metallo-depent_PP-like"/>
</dbReference>
<evidence type="ECO:0000256" key="7">
    <source>
        <dbReference type="ARBA" id="ARBA00022989"/>
    </source>
</evidence>
<dbReference type="EMBL" id="CAJVPZ010007903">
    <property type="protein sequence ID" value="CAG8591861.1"/>
    <property type="molecule type" value="Genomic_DNA"/>
</dbReference>
<dbReference type="GO" id="GO:0006784">
    <property type="term" value="P:heme A biosynthetic process"/>
    <property type="evidence" value="ECO:0007669"/>
    <property type="project" value="InterPro"/>
</dbReference>
<evidence type="ECO:0000256" key="6">
    <source>
        <dbReference type="ARBA" id="ARBA00022723"/>
    </source>
</evidence>
<dbReference type="Pfam" id="PF12850">
    <property type="entry name" value="Metallophos_2"/>
    <property type="match status" value="1"/>
</dbReference>
<dbReference type="AlphaFoldDB" id="A0A9N9GA12"/>
<evidence type="ECO:0000256" key="9">
    <source>
        <dbReference type="ARBA" id="ARBA00023004"/>
    </source>
</evidence>
<keyword evidence="8" id="KW-0560">Oxidoreductase</keyword>
<evidence type="ECO:0000256" key="13">
    <source>
        <dbReference type="ARBA" id="ARBA00048044"/>
    </source>
</evidence>
<dbReference type="GO" id="GO:0016653">
    <property type="term" value="F:oxidoreductase activity, acting on NAD(P)H, heme protein as acceptor"/>
    <property type="evidence" value="ECO:0007669"/>
    <property type="project" value="TreeGrafter"/>
</dbReference>
<evidence type="ECO:0000259" key="16">
    <source>
        <dbReference type="Pfam" id="PF12850"/>
    </source>
</evidence>
<sequence length="344" mass="38372">MVKSGLSEELMSTPGAVPRVSHHRLAAHLGSAFILYSGMFLTGLQILRDSKIAYDTFPKEIAKILANPSLNRFRRLAICTAVLIFLTSMSGALVAGLDAGLIYNEFPYMGKNIIPSKSELFSKSYTKFGERDLWRNFFDNPTTVQFDHRVLAMTTLCAITALWLYSRRLTLPPKARLAINFVLGKDSDQNIIWFSDMNLNRLIAKLIKFEATNQTFDYLRTIAADVHVVKGDYDEFPNLPLSKIITHGPLRIGVLHGHQVIPVGDAESLSIIARQMDADILLTGHTHRFEAIEYEGKFFVNPGSATGAYSGFSTEDIKPSFVLMDIQGSVVVTYVYRLVDGDVK</sequence>
<dbReference type="InterPro" id="IPR024654">
    <property type="entry name" value="Calcineurin-like_PHP_lpxH"/>
</dbReference>
<dbReference type="GO" id="GO:0005743">
    <property type="term" value="C:mitochondrial inner membrane"/>
    <property type="evidence" value="ECO:0007669"/>
    <property type="project" value="TreeGrafter"/>
</dbReference>
<evidence type="ECO:0000256" key="5">
    <source>
        <dbReference type="ARBA" id="ARBA00022692"/>
    </source>
</evidence>
<evidence type="ECO:0000256" key="4">
    <source>
        <dbReference type="ARBA" id="ARBA00017767"/>
    </source>
</evidence>
<feature type="transmembrane region" description="Helical" evidence="15">
    <location>
        <begin position="25"/>
        <end position="47"/>
    </location>
</feature>
<keyword evidence="10" id="KW-0350">Heme biosynthesis</keyword>
<dbReference type="OrthoDB" id="10258130at2759"/>
<comment type="subcellular location">
    <subcellularLocation>
        <location evidence="2">Membrane</location>
        <topology evidence="2">Multi-pass membrane protein</topology>
    </subcellularLocation>
</comment>
<evidence type="ECO:0000256" key="1">
    <source>
        <dbReference type="ARBA" id="ARBA00001970"/>
    </source>
</evidence>
<comment type="cofactor">
    <cofactor evidence="1">
        <name>heme b</name>
        <dbReference type="ChEBI" id="CHEBI:60344"/>
    </cofactor>
</comment>
<accession>A0A9N9GA12</accession>
<keyword evidence="11 15" id="KW-0472">Membrane</keyword>
<keyword evidence="7 15" id="KW-1133">Transmembrane helix</keyword>
<comment type="pathway">
    <text evidence="12">Porphyrin-containing compound metabolism; heme A biosynthesis; heme A from heme O: step 1/1.</text>
</comment>
<dbReference type="GO" id="GO:0120547">
    <property type="term" value="F:heme A synthase activity"/>
    <property type="evidence" value="ECO:0007669"/>
    <property type="project" value="UniProtKB-EC"/>
</dbReference>
<feature type="transmembrane region" description="Helical" evidence="15">
    <location>
        <begin position="76"/>
        <end position="97"/>
    </location>
</feature>
<dbReference type="PANTHER" id="PTHR23289:SF2">
    <property type="entry name" value="CYTOCHROME C OXIDASE ASSEMBLY PROTEIN COX15 HOMOLOG"/>
    <property type="match status" value="1"/>
</dbReference>
<dbReference type="GO" id="GO:0046872">
    <property type="term" value="F:metal ion binding"/>
    <property type="evidence" value="ECO:0007669"/>
    <property type="project" value="UniProtKB-KW"/>
</dbReference>
<evidence type="ECO:0000256" key="11">
    <source>
        <dbReference type="ARBA" id="ARBA00023136"/>
    </source>
</evidence>
<comment type="caution">
    <text evidence="17">The sequence shown here is derived from an EMBL/GenBank/DDBJ whole genome shotgun (WGS) entry which is preliminary data.</text>
</comment>
<keyword evidence="6" id="KW-0479">Metal-binding</keyword>
<evidence type="ECO:0000256" key="15">
    <source>
        <dbReference type="SAM" id="Phobius"/>
    </source>
</evidence>
<dbReference type="PANTHER" id="PTHR23289">
    <property type="entry name" value="CYTOCHROME C OXIDASE ASSEMBLY PROTEIN COX15"/>
    <property type="match status" value="1"/>
</dbReference>
<evidence type="ECO:0000313" key="17">
    <source>
        <dbReference type="EMBL" id="CAG8591861.1"/>
    </source>
</evidence>
<dbReference type="InterPro" id="IPR003780">
    <property type="entry name" value="COX15/CtaA_fam"/>
</dbReference>
<dbReference type="SUPFAM" id="SSF56300">
    <property type="entry name" value="Metallo-dependent phosphatases"/>
    <property type="match status" value="1"/>
</dbReference>
<feature type="non-terminal residue" evidence="17">
    <location>
        <position position="1"/>
    </location>
</feature>
<keyword evidence="18" id="KW-1185">Reference proteome</keyword>
<dbReference type="Gene3D" id="3.60.21.10">
    <property type="match status" value="1"/>
</dbReference>
<evidence type="ECO:0000256" key="3">
    <source>
        <dbReference type="ARBA" id="ARBA00005945"/>
    </source>
</evidence>
<reference evidence="17" key="1">
    <citation type="submission" date="2021-06" db="EMBL/GenBank/DDBJ databases">
        <authorList>
            <person name="Kallberg Y."/>
            <person name="Tangrot J."/>
            <person name="Rosling A."/>
        </authorList>
    </citation>
    <scope>NUCLEOTIDE SEQUENCE</scope>
    <source>
        <strain evidence="17">IN212</strain>
    </source>
</reference>
<protein>
    <recommendedName>
        <fullName evidence="4 14">Vacuolar protein sorting-associated protein 29</fullName>
    </recommendedName>
</protein>
<gene>
    <name evidence="17" type="ORF">RFULGI_LOCUS6260</name>
</gene>
<comment type="similarity">
    <text evidence="3 14">Belongs to the VPS29 family.</text>
</comment>